<feature type="region of interest" description="Disordered" evidence="1">
    <location>
        <begin position="1068"/>
        <end position="1089"/>
    </location>
</feature>
<feature type="compositionally biased region" description="Basic and acidic residues" evidence="1">
    <location>
        <begin position="1111"/>
        <end position="1122"/>
    </location>
</feature>
<reference evidence="2" key="1">
    <citation type="submission" date="2021-06" db="EMBL/GenBank/DDBJ databases">
        <authorList>
            <person name="Hodson N. C."/>
            <person name="Mongue J. A."/>
            <person name="Jaron S. K."/>
        </authorList>
    </citation>
    <scope>NUCLEOTIDE SEQUENCE</scope>
</reference>
<feature type="compositionally biased region" description="Basic and acidic residues" evidence="1">
    <location>
        <begin position="1129"/>
        <end position="1138"/>
    </location>
</feature>
<feature type="region of interest" description="Disordered" evidence="1">
    <location>
        <begin position="497"/>
        <end position="550"/>
    </location>
</feature>
<comment type="caution">
    <text evidence="2">The sequence shown here is derived from an EMBL/GenBank/DDBJ whole genome shotgun (WGS) entry which is preliminary data.</text>
</comment>
<feature type="region of interest" description="Disordered" evidence="1">
    <location>
        <begin position="184"/>
        <end position="213"/>
    </location>
</feature>
<feature type="region of interest" description="Disordered" evidence="1">
    <location>
        <begin position="617"/>
        <end position="780"/>
    </location>
</feature>
<dbReference type="GO" id="GO:0048024">
    <property type="term" value="P:regulation of mRNA splicing, via spliceosome"/>
    <property type="evidence" value="ECO:0007669"/>
    <property type="project" value="TreeGrafter"/>
</dbReference>
<evidence type="ECO:0000313" key="2">
    <source>
        <dbReference type="EMBL" id="CAG7668664.1"/>
    </source>
</evidence>
<feature type="compositionally biased region" description="Polar residues" evidence="1">
    <location>
        <begin position="617"/>
        <end position="638"/>
    </location>
</feature>
<feature type="compositionally biased region" description="Polar residues" evidence="1">
    <location>
        <begin position="184"/>
        <end position="194"/>
    </location>
</feature>
<feature type="compositionally biased region" description="Basic residues" evidence="1">
    <location>
        <begin position="694"/>
        <end position="704"/>
    </location>
</feature>
<feature type="compositionally biased region" description="Basic and acidic residues" evidence="1">
    <location>
        <begin position="1024"/>
        <end position="1034"/>
    </location>
</feature>
<protein>
    <recommendedName>
        <fullName evidence="4">Zinc-finger domain-containing protein</fullName>
    </recommendedName>
</protein>
<feature type="compositionally biased region" description="Basic and acidic residues" evidence="1">
    <location>
        <begin position="705"/>
        <end position="718"/>
    </location>
</feature>
<proteinExistence type="predicted"/>
<evidence type="ECO:0008006" key="4">
    <source>
        <dbReference type="Google" id="ProtNLM"/>
    </source>
</evidence>
<dbReference type="InterPro" id="IPR032922">
    <property type="entry name" value="SON"/>
</dbReference>
<feature type="compositionally biased region" description="Acidic residues" evidence="1">
    <location>
        <begin position="1"/>
        <end position="15"/>
    </location>
</feature>
<feature type="compositionally biased region" description="Basic and acidic residues" evidence="1">
    <location>
        <begin position="16"/>
        <end position="45"/>
    </location>
</feature>
<keyword evidence="3" id="KW-1185">Reference proteome</keyword>
<dbReference type="Proteomes" id="UP000708208">
    <property type="component" value="Unassembled WGS sequence"/>
</dbReference>
<feature type="region of interest" description="Disordered" evidence="1">
    <location>
        <begin position="1111"/>
        <end position="1140"/>
    </location>
</feature>
<dbReference type="EMBL" id="CAJVCH010010930">
    <property type="protein sequence ID" value="CAG7668664.1"/>
    <property type="molecule type" value="Genomic_DNA"/>
</dbReference>
<feature type="compositionally biased region" description="Polar residues" evidence="1">
    <location>
        <begin position="541"/>
        <end position="550"/>
    </location>
</feature>
<feature type="region of interest" description="Disordered" evidence="1">
    <location>
        <begin position="1010"/>
        <end position="1034"/>
    </location>
</feature>
<feature type="compositionally biased region" description="Acidic residues" evidence="1">
    <location>
        <begin position="273"/>
        <end position="284"/>
    </location>
</feature>
<dbReference type="PANTHER" id="PTHR46528">
    <property type="entry name" value="PROTEIN SON"/>
    <property type="match status" value="1"/>
</dbReference>
<feature type="compositionally biased region" description="Polar residues" evidence="1">
    <location>
        <begin position="497"/>
        <end position="507"/>
    </location>
</feature>
<feature type="compositionally biased region" description="Pro residues" evidence="1">
    <location>
        <begin position="515"/>
        <end position="540"/>
    </location>
</feature>
<gene>
    <name evidence="2" type="ORF">AFUS01_LOCUS1938</name>
</gene>
<feature type="compositionally biased region" description="Basic residues" evidence="1">
    <location>
        <begin position="644"/>
        <end position="658"/>
    </location>
</feature>
<evidence type="ECO:0000256" key="1">
    <source>
        <dbReference type="SAM" id="MobiDB-lite"/>
    </source>
</evidence>
<feature type="compositionally biased region" description="Low complexity" evidence="1">
    <location>
        <begin position="752"/>
        <end position="765"/>
    </location>
</feature>
<accession>A0A8J2NH97</accession>
<feature type="region of interest" description="Disordered" evidence="1">
    <location>
        <begin position="1"/>
        <end position="86"/>
    </location>
</feature>
<dbReference type="GO" id="GO:0051726">
    <property type="term" value="P:regulation of cell cycle"/>
    <property type="evidence" value="ECO:0007669"/>
    <property type="project" value="InterPro"/>
</dbReference>
<dbReference type="PANTHER" id="PTHR46528:SF1">
    <property type="entry name" value="PROTEIN SON"/>
    <property type="match status" value="1"/>
</dbReference>
<feature type="compositionally biased region" description="Basic and acidic residues" evidence="1">
    <location>
        <begin position="677"/>
        <end position="693"/>
    </location>
</feature>
<organism evidence="2 3">
    <name type="scientific">Allacma fusca</name>
    <dbReference type="NCBI Taxonomy" id="39272"/>
    <lineage>
        <taxon>Eukaryota</taxon>
        <taxon>Metazoa</taxon>
        <taxon>Ecdysozoa</taxon>
        <taxon>Arthropoda</taxon>
        <taxon>Hexapoda</taxon>
        <taxon>Collembola</taxon>
        <taxon>Symphypleona</taxon>
        <taxon>Sminthuridae</taxon>
        <taxon>Allacma</taxon>
    </lineage>
</organism>
<sequence>MDSDLEEGEIIDDAEEARLSLEKGRGRREALPNLEPRKNGATDHGSHKKRRKDGRVLDDRSRRRKSPVNGRINARSKAPDRVSTPVTQVRRLRMDSISKILSRRGKRRVESVRDSSSHSSKSIVITADFKRSTKDSETKENKISYGQVSNPINRAPRSVNEKRGYLHLTEVERNEMICSLENLTRGRSSNSGKNGMSDISDTSDDDRSIVSLEPPAKPVPELIILDDSPDSEGEDVEALQLRKQIIQDLMSKYENSKAVDLQQSAPVISGRNDDEEPYSPVDEDVSQKSPHIQTSDLISSWLEQAKNSNVEYPTLSISAQNAHSHFHKPNNVDNIQAQTLVQYPLVTTENVTPADNTYSAAITGHTVLYSNNLFLPQTHQLGCGDVDMRLLNFQTNATLSSTHVPLQYTSVMAPDVFKPAQVGPNLALNNFHPQTSNLSSIINDPFGRSFPLSDFAAPAHHQNIPFPYGESFVEQTTFNHGNSTLQMKPSAHWNQFASNSLSNNNGVNMPGFHSIPPPLPDTAPPAPPPPPPLDTFPPPTSHVQNPSSSEILETRIPSPAAQIFFPANKPSSISTDQSYSVVSQEPQQISEVSLSESQDIDDRAAAYASTFEVLNLKNPTSTSDDETAVSNRKTSSKPVCTYSGKKHSKESVSTRHRSSSSDPKESCRVSRKKHRSADRSGSKSSHRRDSPDHYRRRSHSRSRRRESCKSSKADTHYSERRKRRDSSPSPVRRSKISRTDSNTSSGRRHSSPEPSSPVSSSTNPPEKSPPAHSVQDEREEPLPIIPEKSIDAIGSDIIVSVNNENAITSPPCEPTSTVTIIEPVAAISEPSSDLQAYSVDDEEILRAQLLLDMARKKNSSIPSPISVSLKVSQSAVIHPTKIVLPTASADQLKRAAVAKANLPVPSPPLLFVKDSRPTILKSVSNPRSKNRQIVRVANVAPNSVPNFRLQKTITNNTKNPSGPNNLHRIQRTVINTNLLKKNVYNKNADPVMRYLQITVPNKIVTPLIIPAGRDDTSSEDEAQDKEVGKSSTRDKIEVNTVSRIQSKNASKGLPADFEMSLDNLLRTSRQQTSTVSKTPAPSEAVKHLPPGKQQEYMRLKLQLEAYERKIQKKERAQQEHKKVATISERQQKRPDLRSTSKSVLPISNLSLNVSSSAGSRVANQVQNESVCPEQIDQGVSILPVTEDHEVTSNSERITDKNKEDFSVIIGEKSLISTISEAVAPTPLVFDDCIPLAANTDTMKLVNIDNESQNEENASLQNRSTIVHVEVLEGLVEEGNFDEQNLLEDDDDTNNDHVVDFISAENEDKLLESDDEGNMIGAIAEALPINFVSTQSASNIENDIDASMESSIPENTSYNPESCLDDILNTESLEATSMDAFEVLSPQAHVVDVVKQREELYLREKLLKAALLKKMEASNDRITLRKLEREVLSSRRCINRELTSLLSEMVKMSDLKVVLKSRQNKVISLREQLYAAEQQLNHTVSQLQARETRRKSLTARVIDMRKRCVDLVKNCRVQGSKIDRTYKVPSGDHLEMKSKLVEVRNQNLVFQRENLKLKMSPRKKSFLEQQGLWKGYRKPVHLSATLAAASRVKKSFNTCLKGKKRVGLSNSIYDPVKSKFKLPSTPQQLKSPVRRPYNYRHAKKIKSLASMGSPMLLTKHGKATQDPWDNESVFLLPKVLFQDVLIQEETPPVKFKSIPIVPYCVYQSPLESIRKQKKHLSDSNATPGLIKNIDPFVTLCYFELRAMCNSSKCAFQHLYRPQRKVTNTK</sequence>
<name>A0A8J2NH97_9HEXA</name>
<evidence type="ECO:0000313" key="3">
    <source>
        <dbReference type="Proteomes" id="UP000708208"/>
    </source>
</evidence>
<dbReference type="GO" id="GO:0003723">
    <property type="term" value="F:RNA binding"/>
    <property type="evidence" value="ECO:0007669"/>
    <property type="project" value="InterPro"/>
</dbReference>
<feature type="region of interest" description="Disordered" evidence="1">
    <location>
        <begin position="261"/>
        <end position="290"/>
    </location>
</feature>
<feature type="compositionally biased region" description="Polar residues" evidence="1">
    <location>
        <begin position="1068"/>
        <end position="1079"/>
    </location>
</feature>